<sequence>MVNLKKSHKKDRDFLWYYIKNIFWGLLFFIFMTYSWNSYDYKISTDHPLYIPIIINVFLFPFAKKAIESFALRFTSPESWSRGVWIDTPGKTGVMALFYLCCYVVAIPIGLPYAIYLFFIKKK</sequence>
<dbReference type="GO" id="GO:0015643">
    <property type="term" value="F:toxic substance binding"/>
    <property type="evidence" value="ECO:0007669"/>
    <property type="project" value="InterPro"/>
</dbReference>
<dbReference type="Pfam" id="PF03526">
    <property type="entry name" value="Microcin"/>
    <property type="match status" value="1"/>
</dbReference>
<keyword evidence="2" id="KW-0472">Membrane</keyword>
<evidence type="ECO:0000313" key="3">
    <source>
        <dbReference type="EMBL" id="GAL58877.1"/>
    </source>
</evidence>
<organism evidence="3 4">
    <name type="scientific">Pseudescherichia vulneris NBRC 102420</name>
    <dbReference type="NCBI Taxonomy" id="1115515"/>
    <lineage>
        <taxon>Bacteria</taxon>
        <taxon>Pseudomonadati</taxon>
        <taxon>Pseudomonadota</taxon>
        <taxon>Gammaproteobacteria</taxon>
        <taxon>Enterobacterales</taxon>
        <taxon>Enterobacteriaceae</taxon>
        <taxon>Pseudescherichia</taxon>
    </lineage>
</organism>
<dbReference type="STRING" id="1115515.EV102420_13_01330"/>
<name>A0A090VUK6_PSEVU</name>
<evidence type="ECO:0000256" key="2">
    <source>
        <dbReference type="SAM" id="Phobius"/>
    </source>
</evidence>
<keyword evidence="4" id="KW-1185">Reference proteome</keyword>
<dbReference type="Proteomes" id="UP000029462">
    <property type="component" value="Unassembled WGS sequence"/>
</dbReference>
<accession>A0A090VUK6</accession>
<proteinExistence type="predicted"/>
<evidence type="ECO:0000313" key="4">
    <source>
        <dbReference type="Proteomes" id="UP000029462"/>
    </source>
</evidence>
<dbReference type="GO" id="GO:0030153">
    <property type="term" value="P:bacteriocin immunity"/>
    <property type="evidence" value="ECO:0007669"/>
    <property type="project" value="UniProtKB-KW"/>
</dbReference>
<feature type="transmembrane region" description="Helical" evidence="2">
    <location>
        <begin position="49"/>
        <end position="67"/>
    </location>
</feature>
<protein>
    <submittedName>
        <fullName evidence="3">Putative colicin E1 immunity protein</fullName>
    </submittedName>
</protein>
<comment type="caution">
    <text evidence="3">The sequence shown here is derived from an EMBL/GenBank/DDBJ whole genome shotgun (WGS) entry which is preliminary data.</text>
</comment>
<dbReference type="PRINTS" id="PR01298">
    <property type="entry name" value="MICROCIN"/>
</dbReference>
<keyword evidence="1" id="KW-0079">Bacteriocin immunity</keyword>
<reference evidence="3 4" key="1">
    <citation type="submission" date="2014-09" db="EMBL/GenBank/DDBJ databases">
        <title>Whole genome shotgun sequence of Escherichia vulneris NBRC 102420.</title>
        <authorList>
            <person name="Yoshida Y."/>
            <person name="Hosoyama A."/>
            <person name="Tsuchikane K."/>
            <person name="Ohji S."/>
            <person name="Ichikawa N."/>
            <person name="Kimura A."/>
            <person name="Yamazoe A."/>
            <person name="Ezaki T."/>
            <person name="Fujita N."/>
        </authorList>
    </citation>
    <scope>NUCLEOTIDE SEQUENCE [LARGE SCALE GENOMIC DNA]</scope>
    <source>
        <strain evidence="3 4">NBRC 102420</strain>
    </source>
</reference>
<feature type="transmembrane region" description="Helical" evidence="2">
    <location>
        <begin position="15"/>
        <end position="37"/>
    </location>
</feature>
<keyword evidence="2" id="KW-1133">Transmembrane helix</keyword>
<gene>
    <name evidence="3" type="ORF">EV102420_13_01330</name>
</gene>
<dbReference type="InterPro" id="IPR003061">
    <property type="entry name" value="Microcin"/>
</dbReference>
<keyword evidence="2" id="KW-0812">Transmembrane</keyword>
<feature type="transmembrane region" description="Helical" evidence="2">
    <location>
        <begin position="96"/>
        <end position="119"/>
    </location>
</feature>
<evidence type="ECO:0000256" key="1">
    <source>
        <dbReference type="ARBA" id="ARBA00023025"/>
    </source>
</evidence>
<dbReference type="EMBL" id="BBMZ01000013">
    <property type="protein sequence ID" value="GAL58877.1"/>
    <property type="molecule type" value="Genomic_DNA"/>
</dbReference>
<dbReference type="AlphaFoldDB" id="A0A090VUK6"/>
<dbReference type="eggNOG" id="ENOG5033CZP">
    <property type="taxonomic scope" value="Bacteria"/>
</dbReference>